<gene>
    <name evidence="9" type="ORF">ACFSSE_08470</name>
</gene>
<reference evidence="10" key="1">
    <citation type="journal article" date="2019" name="Int. J. Syst. Evol. Microbiol.">
        <title>The Global Catalogue of Microorganisms (GCM) 10K type strain sequencing project: providing services to taxonomists for standard genome sequencing and annotation.</title>
        <authorList>
            <consortium name="The Broad Institute Genomics Platform"/>
            <consortium name="The Broad Institute Genome Sequencing Center for Infectious Disease"/>
            <person name="Wu L."/>
            <person name="Ma J."/>
        </authorList>
    </citation>
    <scope>NUCLEOTIDE SEQUENCE [LARGE SCALE GENOMIC DNA]</scope>
    <source>
        <strain evidence="10">KCTC 42456</strain>
    </source>
</reference>
<accession>A0ABW5TS03</accession>
<dbReference type="PIRSF" id="PIRSF016636">
    <property type="entry name" value="AlgI_DltB"/>
    <property type="match status" value="1"/>
</dbReference>
<evidence type="ECO:0000256" key="8">
    <source>
        <dbReference type="SAM" id="Phobius"/>
    </source>
</evidence>
<evidence type="ECO:0000256" key="2">
    <source>
        <dbReference type="ARBA" id="ARBA00010323"/>
    </source>
</evidence>
<dbReference type="Proteomes" id="UP001597546">
    <property type="component" value="Unassembled WGS sequence"/>
</dbReference>
<evidence type="ECO:0000313" key="10">
    <source>
        <dbReference type="Proteomes" id="UP001597546"/>
    </source>
</evidence>
<feature type="transmembrane region" description="Helical" evidence="8">
    <location>
        <begin position="308"/>
        <end position="324"/>
    </location>
</feature>
<name>A0ABW5TS03_9SPHI</name>
<feature type="transmembrane region" description="Helical" evidence="8">
    <location>
        <begin position="74"/>
        <end position="93"/>
    </location>
</feature>
<feature type="transmembrane region" description="Helical" evidence="8">
    <location>
        <begin position="452"/>
        <end position="473"/>
    </location>
</feature>
<comment type="similarity">
    <text evidence="2 7">Belongs to the membrane-bound acyltransferase family.</text>
</comment>
<feature type="transmembrane region" description="Helical" evidence="8">
    <location>
        <begin position="363"/>
        <end position="383"/>
    </location>
</feature>
<comment type="caution">
    <text evidence="9">The sequence shown here is derived from an EMBL/GenBank/DDBJ whole genome shotgun (WGS) entry which is preliminary data.</text>
</comment>
<keyword evidence="7" id="KW-0808">Transferase</keyword>
<dbReference type="RefSeq" id="WP_379042072.1">
    <property type="nucleotide sequence ID" value="NZ_JBHSKW010000019.1"/>
</dbReference>
<dbReference type="Pfam" id="PF03062">
    <property type="entry name" value="MBOAT"/>
    <property type="match status" value="1"/>
</dbReference>
<sequence>MLFNSISFAFFFIIVTTLYYVLPHKSRWFLLLAASCYFYMAFVPVYILILAFTIVIDYFAGIYIEKAEGKNKKVLLIVSLVANIGVLAVFKYYNFINDNISVLANSLNLENQIPYLKMLLPIGLSFHTFQAMSYTIEVYRGNQKAERHFGIYSLYVMFYPQLVAGPIERPQNILPQMHVKHHFSYLNMVEGLKQMIWGFFKKLVVADRLSIYVDTVYPNPELHNGTTVVISSIFFAIQIYCDFSGYSDIAIGCAKTMGFDFMTNFKRPYFSKSISEFWSKWHISLSTWFRDYLYIPLGGNRVSKSKRYFNLFLVFIISGLWHGASYNFIIWGFLHGIYQVLGLVSKPLFVSVESHLNTISLKFWNFTKGVGVFCLVTFAWIFFRAPTLDDAFLLISNLESFGKFPFLGNGINQFGHCLLAIALLFTIEYFMEFKPNFKLFGHSNSYVRWASVVGLLFIILIFGVFNGGQFIYFQF</sequence>
<dbReference type="InterPro" id="IPR028362">
    <property type="entry name" value="AlgI"/>
</dbReference>
<dbReference type="PANTHER" id="PTHR13285:SF18">
    <property type="entry name" value="PROTEIN-CYSTEINE N-PALMITOYLTRANSFERASE RASP"/>
    <property type="match status" value="1"/>
</dbReference>
<dbReference type="InterPro" id="IPR051085">
    <property type="entry name" value="MB_O-acyltransferase"/>
</dbReference>
<evidence type="ECO:0000256" key="4">
    <source>
        <dbReference type="ARBA" id="ARBA00022692"/>
    </source>
</evidence>
<dbReference type="PIRSF" id="PIRSF500217">
    <property type="entry name" value="AlgI"/>
    <property type="match status" value="1"/>
</dbReference>
<evidence type="ECO:0000256" key="5">
    <source>
        <dbReference type="ARBA" id="ARBA00022989"/>
    </source>
</evidence>
<keyword evidence="5 8" id="KW-1133">Transmembrane helix</keyword>
<feature type="transmembrane region" description="Helical" evidence="8">
    <location>
        <begin position="6"/>
        <end position="22"/>
    </location>
</feature>
<keyword evidence="10" id="KW-1185">Reference proteome</keyword>
<comment type="subcellular location">
    <subcellularLocation>
        <location evidence="1">Cell membrane</location>
        <topology evidence="1">Multi-pass membrane protein</topology>
    </subcellularLocation>
</comment>
<evidence type="ECO:0000313" key="9">
    <source>
        <dbReference type="EMBL" id="MFD2731739.1"/>
    </source>
</evidence>
<keyword evidence="4 8" id="KW-0812">Transmembrane</keyword>
<feature type="transmembrane region" description="Helical" evidence="8">
    <location>
        <begin position="29"/>
        <end position="54"/>
    </location>
</feature>
<feature type="transmembrane region" description="Helical" evidence="8">
    <location>
        <begin position="413"/>
        <end position="431"/>
    </location>
</feature>
<evidence type="ECO:0000256" key="1">
    <source>
        <dbReference type="ARBA" id="ARBA00004651"/>
    </source>
</evidence>
<dbReference type="InterPro" id="IPR004299">
    <property type="entry name" value="MBOAT_fam"/>
</dbReference>
<organism evidence="9 10">
    <name type="scientific">Pedobacter alpinus</name>
    <dbReference type="NCBI Taxonomy" id="1590643"/>
    <lineage>
        <taxon>Bacteria</taxon>
        <taxon>Pseudomonadati</taxon>
        <taxon>Bacteroidota</taxon>
        <taxon>Sphingobacteriia</taxon>
        <taxon>Sphingobacteriales</taxon>
        <taxon>Sphingobacteriaceae</taxon>
        <taxon>Pedobacter</taxon>
    </lineage>
</organism>
<dbReference type="InterPro" id="IPR024194">
    <property type="entry name" value="Ac/AlaTfrase_AlgI/DltB"/>
</dbReference>
<evidence type="ECO:0000256" key="6">
    <source>
        <dbReference type="ARBA" id="ARBA00023136"/>
    </source>
</evidence>
<evidence type="ECO:0000256" key="3">
    <source>
        <dbReference type="ARBA" id="ARBA00022475"/>
    </source>
</evidence>
<keyword evidence="6 7" id="KW-0472">Membrane</keyword>
<evidence type="ECO:0000256" key="7">
    <source>
        <dbReference type="PIRNR" id="PIRNR016636"/>
    </source>
</evidence>
<proteinExistence type="inferred from homology"/>
<keyword evidence="3 7" id="KW-1003">Cell membrane</keyword>
<keyword evidence="7" id="KW-0012">Acyltransferase</keyword>
<dbReference type="PANTHER" id="PTHR13285">
    <property type="entry name" value="ACYLTRANSFERASE"/>
    <property type="match status" value="1"/>
</dbReference>
<dbReference type="EMBL" id="JBHULV010000025">
    <property type="protein sequence ID" value="MFD2731739.1"/>
    <property type="molecule type" value="Genomic_DNA"/>
</dbReference>
<protein>
    <submittedName>
        <fullName evidence="9">MBOAT family O-acyltransferase</fullName>
    </submittedName>
</protein>